<evidence type="ECO:0000256" key="7">
    <source>
        <dbReference type="ARBA" id="ARBA00065452"/>
    </source>
</evidence>
<dbReference type="WBParaSite" id="PSAMB.scaffold10973size3700.g33846.t1">
    <property type="protein sequence ID" value="PSAMB.scaffold10973size3700.g33846.t1"/>
    <property type="gene ID" value="PSAMB.scaffold10973size3700.g33846"/>
</dbReference>
<comment type="subcellular location">
    <subcellularLocation>
        <location evidence="1 8">Nucleus</location>
    </subcellularLocation>
</comment>
<dbReference type="Gene3D" id="3.60.15.10">
    <property type="entry name" value="Ribonuclease Z/Hydroxyacylglutathione hydrolase-like"/>
    <property type="match status" value="1"/>
</dbReference>
<evidence type="ECO:0000256" key="5">
    <source>
        <dbReference type="ARBA" id="ARBA00023242"/>
    </source>
</evidence>
<proteinExistence type="inferred from homology"/>
<dbReference type="PANTHER" id="PTHR45922:SF1">
    <property type="entry name" value="CLEAVAGE AND POLYADENYLATION SPECIFICITY FACTOR SUBUNIT 2"/>
    <property type="match status" value="1"/>
</dbReference>
<dbReference type="InterPro" id="IPR027075">
    <property type="entry name" value="CPSF2"/>
</dbReference>
<dbReference type="Pfam" id="PF16661">
    <property type="entry name" value="Lactamase_B_6"/>
    <property type="match status" value="1"/>
</dbReference>
<evidence type="ECO:0000256" key="8">
    <source>
        <dbReference type="RuleBase" id="RU365006"/>
    </source>
</evidence>
<dbReference type="GO" id="GO:0006398">
    <property type="term" value="P:mRNA 3'-end processing by stem-loop binding and cleavage"/>
    <property type="evidence" value="ECO:0007669"/>
    <property type="project" value="InterPro"/>
</dbReference>
<reference evidence="11" key="1">
    <citation type="submission" date="2022-11" db="UniProtKB">
        <authorList>
            <consortium name="WormBaseParasite"/>
        </authorList>
    </citation>
    <scope>IDENTIFICATION</scope>
</reference>
<sequence length="234" mass="26532">MTSIIKLEALSGVQDDGPLCYLLQVDQVHFLLDCGWDERFDMAYMDAVKRRAPQIDAVLLSYADVAHLGALPYLVRKCGLNCPIYATVPVYKMGQMFLYDWFLAHNNVQEFTHFSLDDIDAAFDRVQQIKHSQTVSLKGRGHGLQITPLPAGHMIGGSIWRITKMGDEEIVYAVDFNHKKERHLNGCTFEGRQCKCRSTEPLRLCDVVKLTIPVARAATAPYRIFIEEIAIRTQ</sequence>
<evidence type="ECO:0000256" key="3">
    <source>
        <dbReference type="ARBA" id="ARBA00022664"/>
    </source>
</evidence>
<evidence type="ECO:0000259" key="9">
    <source>
        <dbReference type="Pfam" id="PF16661"/>
    </source>
</evidence>
<evidence type="ECO:0000313" key="11">
    <source>
        <dbReference type="WBParaSite" id="PSAMB.scaffold10973size3700.g33846.t1"/>
    </source>
</evidence>
<evidence type="ECO:0000256" key="6">
    <source>
        <dbReference type="ARBA" id="ARBA00058386"/>
    </source>
</evidence>
<name>A0A914UMK0_9BILA</name>
<dbReference type="GO" id="GO:0003723">
    <property type="term" value="F:RNA binding"/>
    <property type="evidence" value="ECO:0007669"/>
    <property type="project" value="UniProtKB-KW"/>
</dbReference>
<dbReference type="FunFam" id="3.60.15.10:FF:000008">
    <property type="entry name" value="Cleavage and polyadenylation specificity factor subunit 2"/>
    <property type="match status" value="1"/>
</dbReference>
<comment type="function">
    <text evidence="6">CPSF plays a key role in pre-mRNA 3'-end formation, recognizing the AAUAAA signal sequence and interacting with poly(A)polymerase and other factors to bring about cleavage and poly(A) addition.</text>
</comment>
<feature type="domain" description="Metallo-beta-lactamase" evidence="9">
    <location>
        <begin position="22"/>
        <end position="191"/>
    </location>
</feature>
<dbReference type="PANTHER" id="PTHR45922">
    <property type="entry name" value="CLEAVAGE AND POLYADENYLATION SPECIFICITY FACTOR SUBUNIT 2"/>
    <property type="match status" value="1"/>
</dbReference>
<dbReference type="InterPro" id="IPR001279">
    <property type="entry name" value="Metallo-B-lactamas"/>
</dbReference>
<dbReference type="AlphaFoldDB" id="A0A914UMK0"/>
<dbReference type="SUPFAM" id="SSF56281">
    <property type="entry name" value="Metallo-hydrolase/oxidoreductase"/>
    <property type="match status" value="1"/>
</dbReference>
<evidence type="ECO:0000256" key="2">
    <source>
        <dbReference type="ARBA" id="ARBA00010624"/>
    </source>
</evidence>
<evidence type="ECO:0000313" key="10">
    <source>
        <dbReference type="Proteomes" id="UP000887566"/>
    </source>
</evidence>
<keyword evidence="3 8" id="KW-0507">mRNA processing</keyword>
<dbReference type="GO" id="GO:0005847">
    <property type="term" value="C:mRNA cleavage and polyadenylation specificity factor complex"/>
    <property type="evidence" value="ECO:0007669"/>
    <property type="project" value="InterPro"/>
</dbReference>
<evidence type="ECO:0000256" key="1">
    <source>
        <dbReference type="ARBA" id="ARBA00004123"/>
    </source>
</evidence>
<dbReference type="Proteomes" id="UP000887566">
    <property type="component" value="Unplaced"/>
</dbReference>
<accession>A0A914UMK0</accession>
<keyword evidence="10" id="KW-1185">Reference proteome</keyword>
<protein>
    <recommendedName>
        <fullName evidence="8">Cleavage and polyadenylation specificity factor subunit 2</fullName>
    </recommendedName>
    <alternativeName>
        <fullName evidence="8">Cleavage and polyadenylation specificity factor 100 kDa subunit</fullName>
    </alternativeName>
</protein>
<dbReference type="CDD" id="cd16293">
    <property type="entry name" value="CPSF2-like_MBL-fold"/>
    <property type="match status" value="1"/>
</dbReference>
<dbReference type="InterPro" id="IPR035639">
    <property type="entry name" value="CPSF2_MBL"/>
</dbReference>
<keyword evidence="5 8" id="KW-0539">Nucleus</keyword>
<comment type="subunit">
    <text evidence="7">CPSF is a heterotetramer composed of four distinct subunits 160, 100, 70 and 30 kDa.</text>
</comment>
<dbReference type="InterPro" id="IPR036866">
    <property type="entry name" value="RibonucZ/Hydroxyglut_hydro"/>
</dbReference>
<evidence type="ECO:0000256" key="4">
    <source>
        <dbReference type="ARBA" id="ARBA00022884"/>
    </source>
</evidence>
<organism evidence="10 11">
    <name type="scientific">Plectus sambesii</name>
    <dbReference type="NCBI Taxonomy" id="2011161"/>
    <lineage>
        <taxon>Eukaryota</taxon>
        <taxon>Metazoa</taxon>
        <taxon>Ecdysozoa</taxon>
        <taxon>Nematoda</taxon>
        <taxon>Chromadorea</taxon>
        <taxon>Plectida</taxon>
        <taxon>Plectina</taxon>
        <taxon>Plectoidea</taxon>
        <taxon>Plectidae</taxon>
        <taxon>Plectus</taxon>
    </lineage>
</organism>
<comment type="similarity">
    <text evidence="2 8">Belongs to the metallo-beta-lactamase superfamily. RNA-metabolizing metallo-beta-lactamase-like family. CPSF2/YSH1 subfamily.</text>
</comment>
<keyword evidence="4 8" id="KW-0694">RNA-binding</keyword>